<evidence type="ECO:0000313" key="3">
    <source>
        <dbReference type="Proteomes" id="UP000763641"/>
    </source>
</evidence>
<evidence type="ECO:0000313" key="2">
    <source>
        <dbReference type="EMBL" id="MBM6575443.1"/>
    </source>
</evidence>
<evidence type="ECO:0000256" key="1">
    <source>
        <dbReference type="SAM" id="Phobius"/>
    </source>
</evidence>
<gene>
    <name evidence="2" type="ORF">ILT43_03610</name>
</gene>
<dbReference type="EMBL" id="JAFEMC010000001">
    <property type="protein sequence ID" value="MBM6575443.1"/>
    <property type="molecule type" value="Genomic_DNA"/>
</dbReference>
<accession>A0ABS2D3H6</accession>
<keyword evidence="3" id="KW-1185">Reference proteome</keyword>
<protein>
    <submittedName>
        <fullName evidence="2">Uncharacterized protein</fullName>
    </submittedName>
</protein>
<proteinExistence type="predicted"/>
<comment type="caution">
    <text evidence="2">The sequence shown here is derived from an EMBL/GenBank/DDBJ whole genome shotgun (WGS) entry which is preliminary data.</text>
</comment>
<keyword evidence="1" id="KW-0472">Membrane</keyword>
<keyword evidence="1" id="KW-0812">Transmembrane</keyword>
<reference evidence="2 3" key="1">
    <citation type="submission" date="2020-12" db="EMBL/GenBank/DDBJ databases">
        <title>Sphingomonas sp.</title>
        <authorList>
            <person name="Kim M.K."/>
        </authorList>
    </citation>
    <scope>NUCLEOTIDE SEQUENCE [LARGE SCALE GENOMIC DNA]</scope>
    <source>
        <strain evidence="2 3">BT552</strain>
    </source>
</reference>
<dbReference type="NCBIfam" id="NF045607">
    <property type="entry name" value="exo_Victor_syst"/>
    <property type="match status" value="1"/>
</dbReference>
<organism evidence="2 3">
    <name type="scientific">Sphingomonas longa</name>
    <dbReference type="NCBI Taxonomy" id="2778730"/>
    <lineage>
        <taxon>Bacteria</taxon>
        <taxon>Pseudomonadati</taxon>
        <taxon>Pseudomonadota</taxon>
        <taxon>Alphaproteobacteria</taxon>
        <taxon>Sphingomonadales</taxon>
        <taxon>Sphingomonadaceae</taxon>
        <taxon>Sphingomonas</taxon>
    </lineage>
</organism>
<dbReference type="InterPro" id="IPR054655">
    <property type="entry name" value="XrtV-like"/>
</dbReference>
<keyword evidence="1" id="KW-1133">Transmembrane helix</keyword>
<dbReference type="Proteomes" id="UP000763641">
    <property type="component" value="Unassembled WGS sequence"/>
</dbReference>
<sequence>METIYDWVTIALFAGLIVLFLQRSTAEEPSDRMIEYLPPAIGCALGNYLGNHDQHILAVLVIAAVPVYTWFVLKPFAR</sequence>
<dbReference type="RefSeq" id="WP_204194774.1">
    <property type="nucleotide sequence ID" value="NZ_JAFEMC010000001.1"/>
</dbReference>
<name>A0ABS2D3H6_9SPHN</name>
<feature type="transmembrane region" description="Helical" evidence="1">
    <location>
        <begin position="55"/>
        <end position="73"/>
    </location>
</feature>